<dbReference type="PANTHER" id="PTHR33939:SF1">
    <property type="entry name" value="DUF4371 DOMAIN-CONTAINING PROTEIN"/>
    <property type="match status" value="1"/>
</dbReference>
<dbReference type="EMBL" id="QUTA01008796">
    <property type="protein sequence ID" value="RHY02638.1"/>
    <property type="molecule type" value="Genomic_DNA"/>
</dbReference>
<protein>
    <recommendedName>
        <fullName evidence="4">Tc1-like transposase DDE domain-containing protein</fullName>
    </recommendedName>
</protein>
<evidence type="ECO:0008006" key="4">
    <source>
        <dbReference type="Google" id="ProtNLM"/>
    </source>
</evidence>
<sequence length="601" mass="66355">MPKYSFCFEHFENSRKTLDSAMVARSPTHTRVATADEATVVMVPDLTVVATGDGVTILVVVELCFTVELVDDGGGGHSPLNTENRLDDVLLILHAALLSSHRLAYVIPFEPHNGWYSFVQATLQAVHTVRRSNLIVPSRHCANLSSQSLPYVTLLLAQRAEYSAVQIGLHSHVPGRATAIVSLVKHASTFKMQLLPYVLLLVPHTGAYSKRQLTLHCAEVASASMLQAMMTTATDTNVFMGTRVVAKDILALLSENGHISVDMSNAKDVSAALRASQAFLAKQGYMRGAQKGGAYGLTKELVLKRDNYVRFIDAALKESPSRTIVYIDESYIHHHYSRHNDSLYHPDDKVATPPKAKHKGRRLCFVAGIMSDGEENSRLLGLEIFQGGKCQPKDYHGMFTHAFFVDWFGDLLEELEKLQKYGVIIAMDNAKYHQGKPFGTPTGSMKKADMLAACATYGVEVDERSTRPVVWAALKDHIDRTVKSEVESMAMERGHLVAWTPPYHSDLQPIEMVWSDVKGKVGRQYTVTTSFEDVRVRLDAAFATLPSKTIYNCIGHTERKVAAMSLYLETLDEADEELGQCSSDDEGSVDNASEASSDDDE</sequence>
<name>A0A397A9T9_APHAT</name>
<dbReference type="PANTHER" id="PTHR33939">
    <property type="entry name" value="PROTEIN CBG22215"/>
    <property type="match status" value="1"/>
</dbReference>
<evidence type="ECO:0000256" key="1">
    <source>
        <dbReference type="SAM" id="MobiDB-lite"/>
    </source>
</evidence>
<comment type="caution">
    <text evidence="2">The sequence shown here is derived from an EMBL/GenBank/DDBJ whole genome shotgun (WGS) entry which is preliminary data.</text>
</comment>
<organism evidence="2 3">
    <name type="scientific">Aphanomyces astaci</name>
    <name type="common">Crayfish plague agent</name>
    <dbReference type="NCBI Taxonomy" id="112090"/>
    <lineage>
        <taxon>Eukaryota</taxon>
        <taxon>Sar</taxon>
        <taxon>Stramenopiles</taxon>
        <taxon>Oomycota</taxon>
        <taxon>Saprolegniomycetes</taxon>
        <taxon>Saprolegniales</taxon>
        <taxon>Verrucalvaceae</taxon>
        <taxon>Aphanomyces</taxon>
    </lineage>
</organism>
<dbReference type="Proteomes" id="UP000266239">
    <property type="component" value="Unassembled WGS sequence"/>
</dbReference>
<evidence type="ECO:0000313" key="3">
    <source>
        <dbReference type="Proteomes" id="UP000266239"/>
    </source>
</evidence>
<accession>A0A397A9T9</accession>
<feature type="compositionally biased region" description="Acidic residues" evidence="1">
    <location>
        <begin position="576"/>
        <end position="588"/>
    </location>
</feature>
<evidence type="ECO:0000313" key="2">
    <source>
        <dbReference type="EMBL" id="RHY02638.1"/>
    </source>
</evidence>
<reference evidence="2 3" key="1">
    <citation type="submission" date="2018-08" db="EMBL/GenBank/DDBJ databases">
        <title>Aphanomyces genome sequencing and annotation.</title>
        <authorList>
            <person name="Minardi D."/>
            <person name="Oidtmann B."/>
            <person name="Van Der Giezen M."/>
            <person name="Studholme D.J."/>
        </authorList>
    </citation>
    <scope>NUCLEOTIDE SEQUENCE [LARGE SCALE GENOMIC DNA]</scope>
    <source>
        <strain evidence="2 3">Yx</strain>
    </source>
</reference>
<dbReference type="Gene3D" id="3.30.420.10">
    <property type="entry name" value="Ribonuclease H-like superfamily/Ribonuclease H"/>
    <property type="match status" value="1"/>
</dbReference>
<proteinExistence type="predicted"/>
<dbReference type="InterPro" id="IPR036397">
    <property type="entry name" value="RNaseH_sf"/>
</dbReference>
<feature type="region of interest" description="Disordered" evidence="1">
    <location>
        <begin position="576"/>
        <end position="601"/>
    </location>
</feature>
<dbReference type="GO" id="GO:0003676">
    <property type="term" value="F:nucleic acid binding"/>
    <property type="evidence" value="ECO:0007669"/>
    <property type="project" value="InterPro"/>
</dbReference>
<gene>
    <name evidence="2" type="ORF">DYB25_010033</name>
</gene>
<dbReference type="VEuPathDB" id="FungiDB:H257_12320"/>
<dbReference type="AlphaFoldDB" id="A0A397A9T9"/>